<feature type="transmembrane region" description="Helical" evidence="2">
    <location>
        <begin position="79"/>
        <end position="97"/>
    </location>
</feature>
<feature type="transmembrane region" description="Helical" evidence="2">
    <location>
        <begin position="180"/>
        <end position="205"/>
    </location>
</feature>
<sequence length="379" mass="41765">MFLPLYPTDKYLVPCNREVLALTRSNRLIYIPIELERVQAIAAKFTTARRKTSVSTEKMALSPKNLSGAGYIILNGIRVMNIVGFLAVITASVVMLVKTSTDTHLFFFDALSHVITLVTSLFLIVSELPLFRAYFARNWPLLSSGHGFVTLAIAMIVLGINVMGNLNKPSGSEEALGKSFWSIVIGSGILIFILGWINLVASFVFRDRKQGITARAVRSHGAVAVHKTPMASENGSIKTPPAPVLAQSYISNPITPSPTKTSNPFRFLNSERRQSGLPSYHTAASTRNDSPVKDEPVSPNRSSYYSRTTNCTKKKVFGMFGRQSRQSLAPPLPVNVQHREPEISGPMGINPQFAHLVQRPDSALHPSRTGESEAFRWRV</sequence>
<proteinExistence type="predicted"/>
<dbReference type="STRING" id="113226.A0A139I187"/>
<dbReference type="OrthoDB" id="5327148at2759"/>
<evidence type="ECO:0000256" key="2">
    <source>
        <dbReference type="SAM" id="Phobius"/>
    </source>
</evidence>
<evidence type="ECO:0000256" key="1">
    <source>
        <dbReference type="SAM" id="MobiDB-lite"/>
    </source>
</evidence>
<accession>A0A139I187</accession>
<keyword evidence="2" id="KW-0812">Transmembrane</keyword>
<dbReference type="EMBL" id="LFZO01000440">
    <property type="protein sequence ID" value="KXT08480.1"/>
    <property type="molecule type" value="Genomic_DNA"/>
</dbReference>
<keyword evidence="5" id="KW-1185">Reference proteome</keyword>
<feature type="transmembrane region" description="Helical" evidence="2">
    <location>
        <begin position="103"/>
        <end position="126"/>
    </location>
</feature>
<evidence type="ECO:0000313" key="4">
    <source>
        <dbReference type="EMBL" id="KXT08480.1"/>
    </source>
</evidence>
<name>A0A139I187_9PEZI</name>
<dbReference type="Proteomes" id="UP000073492">
    <property type="component" value="Unassembled WGS sequence"/>
</dbReference>
<comment type="caution">
    <text evidence="4">The sequence shown here is derived from an EMBL/GenBank/DDBJ whole genome shotgun (WGS) entry which is preliminary data.</text>
</comment>
<organism evidence="4 5">
    <name type="scientific">Pseudocercospora musae</name>
    <dbReference type="NCBI Taxonomy" id="113226"/>
    <lineage>
        <taxon>Eukaryota</taxon>
        <taxon>Fungi</taxon>
        <taxon>Dikarya</taxon>
        <taxon>Ascomycota</taxon>
        <taxon>Pezizomycotina</taxon>
        <taxon>Dothideomycetes</taxon>
        <taxon>Dothideomycetidae</taxon>
        <taxon>Mycosphaerellales</taxon>
        <taxon>Mycosphaerellaceae</taxon>
        <taxon>Pseudocercospora</taxon>
    </lineage>
</organism>
<reference evidence="4 5" key="1">
    <citation type="submission" date="2015-07" db="EMBL/GenBank/DDBJ databases">
        <title>Comparative genomics of the Sigatoka disease complex on banana suggests a link between parallel evolutionary changes in Pseudocercospora fijiensis and Pseudocercospora eumusae and increased virulence on the banana host.</title>
        <authorList>
            <person name="Chang T.-C."/>
            <person name="Salvucci A."/>
            <person name="Crous P.W."/>
            <person name="Stergiopoulos I."/>
        </authorList>
    </citation>
    <scope>NUCLEOTIDE SEQUENCE [LARGE SCALE GENOMIC DNA]</scope>
    <source>
        <strain evidence="4 5">CBS 116634</strain>
    </source>
</reference>
<evidence type="ECO:0000313" key="5">
    <source>
        <dbReference type="Proteomes" id="UP000073492"/>
    </source>
</evidence>
<gene>
    <name evidence="4" type="ORF">AC579_4423</name>
</gene>
<keyword evidence="2" id="KW-1133">Transmembrane helix</keyword>
<dbReference type="InterPro" id="IPR056019">
    <property type="entry name" value="DUF7598"/>
</dbReference>
<feature type="domain" description="DUF7598" evidence="3">
    <location>
        <begin position="70"/>
        <end position="204"/>
    </location>
</feature>
<keyword evidence="2" id="KW-0472">Membrane</keyword>
<feature type="transmembrane region" description="Helical" evidence="2">
    <location>
        <begin position="138"/>
        <end position="160"/>
    </location>
</feature>
<evidence type="ECO:0000259" key="3">
    <source>
        <dbReference type="Pfam" id="PF24535"/>
    </source>
</evidence>
<feature type="region of interest" description="Disordered" evidence="1">
    <location>
        <begin position="274"/>
        <end position="306"/>
    </location>
</feature>
<dbReference type="Pfam" id="PF24535">
    <property type="entry name" value="DUF7598"/>
    <property type="match status" value="1"/>
</dbReference>
<protein>
    <recommendedName>
        <fullName evidence="3">DUF7598 domain-containing protein</fullName>
    </recommendedName>
</protein>
<dbReference type="AlphaFoldDB" id="A0A139I187"/>